<feature type="transmembrane region" description="Helical" evidence="1">
    <location>
        <begin position="25"/>
        <end position="44"/>
    </location>
</feature>
<dbReference type="RefSeq" id="WP_012725760.1">
    <property type="nucleotide sequence ID" value="NC_012669.1"/>
</dbReference>
<feature type="transmembrane region" description="Helical" evidence="1">
    <location>
        <begin position="279"/>
        <end position="301"/>
    </location>
</feature>
<feature type="transmembrane region" description="Helical" evidence="1">
    <location>
        <begin position="244"/>
        <end position="267"/>
    </location>
</feature>
<evidence type="ECO:0000313" key="4">
    <source>
        <dbReference type="Proteomes" id="UP000007962"/>
    </source>
</evidence>
<evidence type="ECO:0000313" key="3">
    <source>
        <dbReference type="EMBL" id="ACQ78980.1"/>
    </source>
</evidence>
<dbReference type="OrthoDB" id="2388539at2"/>
<feature type="transmembrane region" description="Helical" evidence="1">
    <location>
        <begin position="205"/>
        <end position="224"/>
    </location>
</feature>
<sequence>MTVPDGATTDTSAAPRPDRALAPDLARGVMLALIAVANVGIYLYDRPYGMRQHVLSPEWWDRVASGVVVGAVDSRAYPLFAALFGYGVARIAARASAAGSGGDAEARRRVRRRGLALLVFGAGHALLLFSGDVLGAYGLVSLLLVAFLRSSDKVLLRVAVATAVVTPFVQGVTMADPGPTAERTLFWSVAIADPLEAMAWRAPEWLIGTVGMVGVVPAALIGLWAGRRRILDRPADHRPLLRGWAVGGIAAGLVGGLPAALVVAEVWHPAGATATLVSVLHVATGLLGGLGYAAAIALFSLRRRGRASRLTHALAATGERSLTCYLAQSVVFVALLPAWTLGLGARIWPAASVALALACWGLTVVLAVVLARRGSRGAAETLLRRSYATPSRAVGGSSAPVGAGR</sequence>
<organism evidence="3 4">
    <name type="scientific">Beutenbergia cavernae (strain ATCC BAA-8 / DSM 12333 / CCUG 43141 / JCM 11478 / NBRC 16432 / NCIMB 13614 / HKI 0122)</name>
    <dbReference type="NCBI Taxonomy" id="471853"/>
    <lineage>
        <taxon>Bacteria</taxon>
        <taxon>Bacillati</taxon>
        <taxon>Actinomycetota</taxon>
        <taxon>Actinomycetes</taxon>
        <taxon>Micrococcales</taxon>
        <taxon>Beutenbergiaceae</taxon>
        <taxon>Beutenbergia</taxon>
    </lineage>
</organism>
<dbReference type="PANTHER" id="PTHR30590">
    <property type="entry name" value="INNER MEMBRANE PROTEIN"/>
    <property type="match status" value="1"/>
</dbReference>
<dbReference type="InterPro" id="IPR007349">
    <property type="entry name" value="DUF418"/>
</dbReference>
<dbReference type="HOGENOM" id="CLU_039610_1_0_11"/>
<feature type="transmembrane region" description="Helical" evidence="1">
    <location>
        <begin position="115"/>
        <end position="148"/>
    </location>
</feature>
<feature type="transmembrane region" description="Helical" evidence="1">
    <location>
        <begin position="322"/>
        <end position="341"/>
    </location>
</feature>
<evidence type="ECO:0000256" key="1">
    <source>
        <dbReference type="SAM" id="Phobius"/>
    </source>
</evidence>
<dbReference type="AlphaFoldDB" id="C5BYM2"/>
<dbReference type="KEGG" id="bcv:Bcav_0719"/>
<name>C5BYM2_BEUC1</name>
<dbReference type="Proteomes" id="UP000007962">
    <property type="component" value="Chromosome"/>
</dbReference>
<gene>
    <name evidence="3" type="ordered locus">Bcav_0719</name>
</gene>
<proteinExistence type="predicted"/>
<feature type="transmembrane region" description="Helical" evidence="1">
    <location>
        <begin position="347"/>
        <end position="371"/>
    </location>
</feature>
<protein>
    <recommendedName>
        <fullName evidence="2">DUF418 domain-containing protein</fullName>
    </recommendedName>
</protein>
<keyword evidence="1" id="KW-0472">Membrane</keyword>
<keyword evidence="4" id="KW-1185">Reference proteome</keyword>
<dbReference type="EMBL" id="CP001618">
    <property type="protein sequence ID" value="ACQ78980.1"/>
    <property type="molecule type" value="Genomic_DNA"/>
</dbReference>
<keyword evidence="1" id="KW-0812">Transmembrane</keyword>
<accession>C5BYM2</accession>
<keyword evidence="1" id="KW-1133">Transmembrane helix</keyword>
<reference evidence="3 4" key="1">
    <citation type="journal article" date="2009" name="Stand. Genomic Sci.">
        <title>Complete genome sequence of Beutenbergia cavernae type strain (HKI 0122).</title>
        <authorList>
            <person name="Land M."/>
            <person name="Pukall R."/>
            <person name="Abt B."/>
            <person name="Goker M."/>
            <person name="Rohde M."/>
            <person name="Glavina Del Rio T."/>
            <person name="Tice H."/>
            <person name="Copeland A."/>
            <person name="Cheng J.F."/>
            <person name="Lucas S."/>
            <person name="Chen F."/>
            <person name="Nolan M."/>
            <person name="Bruce D."/>
            <person name="Goodwin L."/>
            <person name="Pitluck S."/>
            <person name="Ivanova N."/>
            <person name="Mavromatis K."/>
            <person name="Ovchinnikova G."/>
            <person name="Pati A."/>
            <person name="Chen A."/>
            <person name="Palaniappan K."/>
            <person name="Hauser L."/>
            <person name="Chang Y.J."/>
            <person name="Jefferies C.C."/>
            <person name="Saunders E."/>
            <person name="Brettin T."/>
            <person name="Detter J.C."/>
            <person name="Han C."/>
            <person name="Chain P."/>
            <person name="Bristow J."/>
            <person name="Eisen J.A."/>
            <person name="Markowitz V."/>
            <person name="Hugenholtz P."/>
            <person name="Kyrpides N.C."/>
            <person name="Klenk H.P."/>
            <person name="Lapidus A."/>
        </authorList>
    </citation>
    <scope>NUCLEOTIDE SEQUENCE [LARGE SCALE GENOMIC DNA]</scope>
    <source>
        <strain evidence="4">ATCC BAA-8 / DSM 12333 / NBRC 16432</strain>
    </source>
</reference>
<dbReference type="PANTHER" id="PTHR30590:SF2">
    <property type="entry name" value="INNER MEMBRANE PROTEIN"/>
    <property type="match status" value="1"/>
</dbReference>
<dbReference type="Pfam" id="PF04235">
    <property type="entry name" value="DUF418"/>
    <property type="match status" value="1"/>
</dbReference>
<evidence type="ECO:0000259" key="2">
    <source>
        <dbReference type="Pfam" id="PF04235"/>
    </source>
</evidence>
<dbReference type="InterPro" id="IPR052529">
    <property type="entry name" value="Bact_Transport_Assoc"/>
</dbReference>
<feature type="domain" description="DUF418" evidence="2">
    <location>
        <begin position="225"/>
        <end position="385"/>
    </location>
</feature>
<dbReference type="STRING" id="471853.Bcav_0719"/>
<dbReference type="eggNOG" id="COG2311">
    <property type="taxonomic scope" value="Bacteria"/>
</dbReference>